<sequence length="84" mass="9875">MLQSAAQTPDPDDERSIYTSPTPVSRSLKADNVKEIYFKAYIEEKIEISRKELEEDLHQNRLRAVEQALEDAKKESWMYKPIDF</sequence>
<dbReference type="AlphaFoldDB" id="A0A0D8XKS5"/>
<evidence type="ECO:0000256" key="1">
    <source>
        <dbReference type="SAM" id="MobiDB-lite"/>
    </source>
</evidence>
<dbReference type="OrthoDB" id="5866899at2759"/>
<protein>
    <submittedName>
        <fullName evidence="2">Uncharacterized protein</fullName>
    </submittedName>
</protein>
<name>A0A0D8XKS5_DICVI</name>
<dbReference type="EMBL" id="KN716608">
    <property type="protein sequence ID" value="KJH42941.1"/>
    <property type="molecule type" value="Genomic_DNA"/>
</dbReference>
<evidence type="ECO:0000313" key="3">
    <source>
        <dbReference type="Proteomes" id="UP000053766"/>
    </source>
</evidence>
<keyword evidence="3" id="KW-1185">Reference proteome</keyword>
<gene>
    <name evidence="2" type="ORF">DICVIV_11069</name>
</gene>
<dbReference type="Proteomes" id="UP000053766">
    <property type="component" value="Unassembled WGS sequence"/>
</dbReference>
<organism evidence="2 3">
    <name type="scientific">Dictyocaulus viviparus</name>
    <name type="common">Bovine lungworm</name>
    <dbReference type="NCBI Taxonomy" id="29172"/>
    <lineage>
        <taxon>Eukaryota</taxon>
        <taxon>Metazoa</taxon>
        <taxon>Ecdysozoa</taxon>
        <taxon>Nematoda</taxon>
        <taxon>Chromadorea</taxon>
        <taxon>Rhabditida</taxon>
        <taxon>Rhabditina</taxon>
        <taxon>Rhabditomorpha</taxon>
        <taxon>Strongyloidea</taxon>
        <taxon>Metastrongylidae</taxon>
        <taxon>Dictyocaulus</taxon>
    </lineage>
</organism>
<feature type="region of interest" description="Disordered" evidence="1">
    <location>
        <begin position="1"/>
        <end position="24"/>
    </location>
</feature>
<reference evidence="2 3" key="1">
    <citation type="submission" date="2013-11" db="EMBL/GenBank/DDBJ databases">
        <title>Draft genome of the bovine lungworm Dictyocaulus viviparus.</title>
        <authorList>
            <person name="Mitreva M."/>
        </authorList>
    </citation>
    <scope>NUCLEOTIDE SEQUENCE [LARGE SCALE GENOMIC DNA]</scope>
    <source>
        <strain evidence="2 3">HannoverDv2000</strain>
    </source>
</reference>
<reference evidence="3" key="2">
    <citation type="journal article" date="2016" name="Sci. Rep.">
        <title>Dictyocaulus viviparus genome, variome and transcriptome elucidate lungworm biology and support future intervention.</title>
        <authorList>
            <person name="McNulty S.N."/>
            <person name="Strube C."/>
            <person name="Rosa B.A."/>
            <person name="Martin J.C."/>
            <person name="Tyagi R."/>
            <person name="Choi Y.J."/>
            <person name="Wang Q."/>
            <person name="Hallsworth Pepin K."/>
            <person name="Zhang X."/>
            <person name="Ozersky P."/>
            <person name="Wilson R.K."/>
            <person name="Sternberg P.W."/>
            <person name="Gasser R.B."/>
            <person name="Mitreva M."/>
        </authorList>
    </citation>
    <scope>NUCLEOTIDE SEQUENCE [LARGE SCALE GENOMIC DNA]</scope>
    <source>
        <strain evidence="3">HannoverDv2000</strain>
    </source>
</reference>
<proteinExistence type="predicted"/>
<evidence type="ECO:0000313" key="2">
    <source>
        <dbReference type="EMBL" id="KJH42941.1"/>
    </source>
</evidence>
<accession>A0A0D8XKS5</accession>